<sequence>MRKGQDLCDNYWEYQIYLKNNLRKQNVIQEGLYKDGKKLVHQILFRIITI</sequence>
<organism evidence="1 2">
    <name type="scientific">Paramecium primaurelia</name>
    <dbReference type="NCBI Taxonomy" id="5886"/>
    <lineage>
        <taxon>Eukaryota</taxon>
        <taxon>Sar</taxon>
        <taxon>Alveolata</taxon>
        <taxon>Ciliophora</taxon>
        <taxon>Intramacronucleata</taxon>
        <taxon>Oligohymenophorea</taxon>
        <taxon>Peniculida</taxon>
        <taxon>Parameciidae</taxon>
        <taxon>Paramecium</taxon>
    </lineage>
</organism>
<accession>A0A8S1Q0Z4</accession>
<gene>
    <name evidence="1" type="ORF">PPRIM_AZ9-3.1.T1400002</name>
</gene>
<comment type="caution">
    <text evidence="1">The sequence shown here is derived from an EMBL/GenBank/DDBJ whole genome shotgun (WGS) entry which is preliminary data.</text>
</comment>
<name>A0A8S1Q0Z4_PARPR</name>
<dbReference type="AlphaFoldDB" id="A0A8S1Q0Z4"/>
<keyword evidence="2" id="KW-1185">Reference proteome</keyword>
<protein>
    <submittedName>
        <fullName evidence="1">Uncharacterized protein</fullName>
    </submittedName>
</protein>
<evidence type="ECO:0000313" key="1">
    <source>
        <dbReference type="EMBL" id="CAD8109160.1"/>
    </source>
</evidence>
<evidence type="ECO:0000313" key="2">
    <source>
        <dbReference type="Proteomes" id="UP000688137"/>
    </source>
</evidence>
<proteinExistence type="predicted"/>
<dbReference type="Proteomes" id="UP000688137">
    <property type="component" value="Unassembled WGS sequence"/>
</dbReference>
<dbReference type="EMBL" id="CAJJDM010000144">
    <property type="protein sequence ID" value="CAD8109160.1"/>
    <property type="molecule type" value="Genomic_DNA"/>
</dbReference>
<reference evidence="1" key="1">
    <citation type="submission" date="2021-01" db="EMBL/GenBank/DDBJ databases">
        <authorList>
            <consortium name="Genoscope - CEA"/>
            <person name="William W."/>
        </authorList>
    </citation>
    <scope>NUCLEOTIDE SEQUENCE</scope>
</reference>